<name>A0AAW2N972_SESRA</name>
<dbReference type="InterPro" id="IPR017907">
    <property type="entry name" value="Znf_RING_CS"/>
</dbReference>
<evidence type="ECO:0000256" key="7">
    <source>
        <dbReference type="ARBA" id="ARBA00022786"/>
    </source>
</evidence>
<dbReference type="PANTHER" id="PTHR12313">
    <property type="entry name" value="E3 UBIQUITIN-PROTEIN LIGASE RNF5-RELATED"/>
    <property type="match status" value="1"/>
</dbReference>
<evidence type="ECO:0000256" key="1">
    <source>
        <dbReference type="ARBA" id="ARBA00000900"/>
    </source>
</evidence>
<evidence type="ECO:0000256" key="10">
    <source>
        <dbReference type="PROSITE-ProRule" id="PRU00175"/>
    </source>
</evidence>
<dbReference type="GO" id="GO:0061630">
    <property type="term" value="F:ubiquitin protein ligase activity"/>
    <property type="evidence" value="ECO:0007669"/>
    <property type="project" value="UniProtKB-UniRule"/>
</dbReference>
<comment type="pathway">
    <text evidence="3 11">Protein modification; protein ubiquitination.</text>
</comment>
<comment type="subcellular location">
    <subcellularLocation>
        <location evidence="2">Endomembrane system</location>
    </subcellularLocation>
    <subcellularLocation>
        <location evidence="11">Endoplasmic reticulum membrane</location>
        <topology evidence="11">Single-pass type IV membrane protein</topology>
    </subcellularLocation>
</comment>
<dbReference type="Pfam" id="PF13445">
    <property type="entry name" value="zf-RING_UBOX"/>
    <property type="match status" value="1"/>
</dbReference>
<dbReference type="InterPro" id="IPR045103">
    <property type="entry name" value="RNF5/RNF185-like"/>
</dbReference>
<feature type="region of interest" description="Disordered" evidence="12">
    <location>
        <begin position="258"/>
        <end position="289"/>
    </location>
</feature>
<comment type="function">
    <text evidence="11">E3 ubiquitin-protein ligase.</text>
</comment>
<feature type="region of interest" description="Disordered" evidence="12">
    <location>
        <begin position="1"/>
        <end position="29"/>
    </location>
</feature>
<reference evidence="14" key="2">
    <citation type="journal article" date="2024" name="Plant">
        <title>Genomic evolution and insights into agronomic trait innovations of Sesamum species.</title>
        <authorList>
            <person name="Miao H."/>
            <person name="Wang L."/>
            <person name="Qu L."/>
            <person name="Liu H."/>
            <person name="Sun Y."/>
            <person name="Le M."/>
            <person name="Wang Q."/>
            <person name="Wei S."/>
            <person name="Zheng Y."/>
            <person name="Lin W."/>
            <person name="Duan Y."/>
            <person name="Cao H."/>
            <person name="Xiong S."/>
            <person name="Wang X."/>
            <person name="Wei L."/>
            <person name="Li C."/>
            <person name="Ma Q."/>
            <person name="Ju M."/>
            <person name="Zhao R."/>
            <person name="Li G."/>
            <person name="Mu C."/>
            <person name="Tian Q."/>
            <person name="Mei H."/>
            <person name="Zhang T."/>
            <person name="Gao T."/>
            <person name="Zhang H."/>
        </authorList>
    </citation>
    <scope>NUCLEOTIDE SEQUENCE</scope>
    <source>
        <strain evidence="14">G02</strain>
    </source>
</reference>
<dbReference type="Gene3D" id="3.30.40.10">
    <property type="entry name" value="Zinc/RING finger domain, C3HC4 (zinc finger)"/>
    <property type="match status" value="1"/>
</dbReference>
<dbReference type="InterPro" id="IPR013083">
    <property type="entry name" value="Znf_RING/FYVE/PHD"/>
</dbReference>
<protein>
    <recommendedName>
        <fullName evidence="11">E3 ubiquitin-protein ligase RMA</fullName>
        <ecNumber evidence="11">2.3.2.27</ecNumber>
    </recommendedName>
    <alternativeName>
        <fullName evidence="11">Protein RING membrane-anchor</fullName>
    </alternativeName>
    <alternativeName>
        <fullName evidence="11">RING-type E3 ubiquitin transferase RMA</fullName>
    </alternativeName>
</protein>
<evidence type="ECO:0000256" key="3">
    <source>
        <dbReference type="ARBA" id="ARBA00004906"/>
    </source>
</evidence>
<dbReference type="EMBL" id="JACGWJ010000020">
    <property type="protein sequence ID" value="KAL0339548.1"/>
    <property type="molecule type" value="Genomic_DNA"/>
</dbReference>
<keyword evidence="9" id="KW-0472">Membrane</keyword>
<keyword evidence="4 11" id="KW-0808">Transferase</keyword>
<feature type="domain" description="RING-type" evidence="13">
    <location>
        <begin position="135"/>
        <end position="176"/>
    </location>
</feature>
<evidence type="ECO:0000256" key="9">
    <source>
        <dbReference type="ARBA" id="ARBA00023136"/>
    </source>
</evidence>
<sequence length="401" mass="44034">MAGENPDAVNIDLNVGPLDNASDGAEQGSGTYTNVLMNLDNWLPVPRARGVVRHRSRRGLLGRQLPIRPETRNLARELIGGMEQLTGEGSVTTEERPIELTKVLENGNVYVENDGVDKKDDDGKNNGEESSFFDCNICLDLARDPVVTCCGHLFCWSCLYRWLHHHSDAKECPVCKGEVTLKNVTPIYGRGNDIQEPNVDCNLMKIPVRPQAQRVEIWSRTLGISTGVEQAESGVRTHEVDDVMELMGAFVSRWNREQTPQVPSGGAVGLTETSPTNYEARDNGQLSSMSGISRRNSLLAATFSDFTSGVNSAGSPAAERLVESHFVSNPLRRGQLRSDDQDSISSIAGIIHSDSQTVDNTAEIDSIVARFDYYSRRRDDAARISDVDSGDSGASRRQRLN</sequence>
<dbReference type="GO" id="GO:0005789">
    <property type="term" value="C:endoplasmic reticulum membrane"/>
    <property type="evidence" value="ECO:0007669"/>
    <property type="project" value="UniProtKB-SubCell"/>
</dbReference>
<dbReference type="CDD" id="cd16745">
    <property type="entry name" value="RING-HC_AtRMA-like"/>
    <property type="match status" value="1"/>
</dbReference>
<evidence type="ECO:0000256" key="5">
    <source>
        <dbReference type="ARBA" id="ARBA00022723"/>
    </source>
</evidence>
<accession>A0AAW2N972</accession>
<dbReference type="SUPFAM" id="SSF57850">
    <property type="entry name" value="RING/U-box"/>
    <property type="match status" value="1"/>
</dbReference>
<dbReference type="PROSITE" id="PS00518">
    <property type="entry name" value="ZF_RING_1"/>
    <property type="match status" value="1"/>
</dbReference>
<keyword evidence="5 11" id="KW-0479">Metal-binding</keyword>
<dbReference type="InterPro" id="IPR027370">
    <property type="entry name" value="Znf-RING_euk"/>
</dbReference>
<evidence type="ECO:0000256" key="2">
    <source>
        <dbReference type="ARBA" id="ARBA00004308"/>
    </source>
</evidence>
<keyword evidence="6 10" id="KW-0863">Zinc-finger</keyword>
<evidence type="ECO:0000256" key="11">
    <source>
        <dbReference type="RuleBase" id="RU369090"/>
    </source>
</evidence>
<keyword evidence="8 11" id="KW-0862">Zinc</keyword>
<dbReference type="GO" id="GO:0006511">
    <property type="term" value="P:ubiquitin-dependent protein catabolic process"/>
    <property type="evidence" value="ECO:0007669"/>
    <property type="project" value="UniProtKB-UniRule"/>
</dbReference>
<comment type="caution">
    <text evidence="14">The sequence shown here is derived from an EMBL/GenBank/DDBJ whole genome shotgun (WGS) entry which is preliminary data.</text>
</comment>
<reference evidence="14" key="1">
    <citation type="submission" date="2020-06" db="EMBL/GenBank/DDBJ databases">
        <authorList>
            <person name="Li T."/>
            <person name="Hu X."/>
            <person name="Zhang T."/>
            <person name="Song X."/>
            <person name="Zhang H."/>
            <person name="Dai N."/>
            <person name="Sheng W."/>
            <person name="Hou X."/>
            <person name="Wei L."/>
        </authorList>
    </citation>
    <scope>NUCLEOTIDE SEQUENCE</scope>
    <source>
        <strain evidence="14">G02</strain>
        <tissue evidence="14">Leaf</tissue>
    </source>
</reference>
<dbReference type="GO" id="GO:0008270">
    <property type="term" value="F:zinc ion binding"/>
    <property type="evidence" value="ECO:0007669"/>
    <property type="project" value="UniProtKB-KW"/>
</dbReference>
<dbReference type="FunFam" id="3.30.40.10:FF:000365">
    <property type="entry name" value="Zinc finger family protein"/>
    <property type="match status" value="1"/>
</dbReference>
<dbReference type="EC" id="2.3.2.27" evidence="11"/>
<dbReference type="SMART" id="SM00184">
    <property type="entry name" value="RING"/>
    <property type="match status" value="1"/>
</dbReference>
<evidence type="ECO:0000256" key="4">
    <source>
        <dbReference type="ARBA" id="ARBA00022679"/>
    </source>
</evidence>
<comment type="domain">
    <text evidence="11">The RING-type zinc finger domain is responsible for E3 ligase activity.</text>
</comment>
<keyword evidence="7 11" id="KW-0833">Ubl conjugation pathway</keyword>
<organism evidence="14">
    <name type="scientific">Sesamum radiatum</name>
    <name type="common">Black benniseed</name>
    <dbReference type="NCBI Taxonomy" id="300843"/>
    <lineage>
        <taxon>Eukaryota</taxon>
        <taxon>Viridiplantae</taxon>
        <taxon>Streptophyta</taxon>
        <taxon>Embryophyta</taxon>
        <taxon>Tracheophyta</taxon>
        <taxon>Spermatophyta</taxon>
        <taxon>Magnoliopsida</taxon>
        <taxon>eudicotyledons</taxon>
        <taxon>Gunneridae</taxon>
        <taxon>Pentapetalae</taxon>
        <taxon>asterids</taxon>
        <taxon>lamiids</taxon>
        <taxon>Lamiales</taxon>
        <taxon>Pedaliaceae</taxon>
        <taxon>Sesamum</taxon>
    </lineage>
</organism>
<evidence type="ECO:0000256" key="6">
    <source>
        <dbReference type="ARBA" id="ARBA00022771"/>
    </source>
</evidence>
<comment type="catalytic activity">
    <reaction evidence="1 11">
        <text>S-ubiquitinyl-[E2 ubiquitin-conjugating enzyme]-L-cysteine + [acceptor protein]-L-lysine = [E2 ubiquitin-conjugating enzyme]-L-cysteine + N(6)-ubiquitinyl-[acceptor protein]-L-lysine.</text>
        <dbReference type="EC" id="2.3.2.27"/>
    </reaction>
</comment>
<evidence type="ECO:0000256" key="12">
    <source>
        <dbReference type="SAM" id="MobiDB-lite"/>
    </source>
</evidence>
<dbReference type="InterPro" id="IPR001841">
    <property type="entry name" value="Znf_RING"/>
</dbReference>
<dbReference type="AlphaFoldDB" id="A0AAW2N972"/>
<dbReference type="PROSITE" id="PS50089">
    <property type="entry name" value="ZF_RING_2"/>
    <property type="match status" value="1"/>
</dbReference>
<proteinExistence type="predicted"/>
<evidence type="ECO:0000256" key="8">
    <source>
        <dbReference type="ARBA" id="ARBA00022833"/>
    </source>
</evidence>
<keyword evidence="11" id="KW-0256">Endoplasmic reticulum</keyword>
<evidence type="ECO:0000313" key="14">
    <source>
        <dbReference type="EMBL" id="KAL0339548.1"/>
    </source>
</evidence>
<gene>
    <name evidence="14" type="ORF">Sradi_4471600</name>
</gene>
<evidence type="ECO:0000259" key="13">
    <source>
        <dbReference type="PROSITE" id="PS50089"/>
    </source>
</evidence>